<dbReference type="Gene3D" id="3.50.30.50">
    <property type="entry name" value="Putative cyclase"/>
    <property type="match status" value="1"/>
</dbReference>
<protein>
    <recommendedName>
        <fullName evidence="5">Kynurenine formamidase</fullName>
        <ecNumber evidence="4">3.5.1.9</ecNumber>
    </recommendedName>
</protein>
<dbReference type="InterPro" id="IPR037175">
    <property type="entry name" value="KFase_sf"/>
</dbReference>
<dbReference type="KEGG" id="rmar:GBA65_01690"/>
<evidence type="ECO:0000256" key="8">
    <source>
        <dbReference type="ARBA" id="ARBA00022833"/>
    </source>
</evidence>
<sequence length="199" mass="21894">MVRWPDNPPVEIERTLDMERGDVANVSRLSFGSHTGTHMDAPLHFVRGGDGLDLMPLDATVGTARVIGIEDPVSVKREEIEPHGIGRGERVLFRTRNSARRWWTEDFMEDFVYVSEGAALYLAEREVRTVGVDYLSVGGFHEDGVETHEALLGAGIWVIEGLELSGVEPGGYELVCLPLKVANGDGAPARAILRKLEET</sequence>
<evidence type="ECO:0000256" key="9">
    <source>
        <dbReference type="ARBA" id="ARBA00023079"/>
    </source>
</evidence>
<evidence type="ECO:0000256" key="11">
    <source>
        <dbReference type="ARBA" id="ARBA00060547"/>
    </source>
</evidence>
<evidence type="ECO:0000256" key="1">
    <source>
        <dbReference type="ARBA" id="ARBA00001947"/>
    </source>
</evidence>
<keyword evidence="7" id="KW-0378">Hydrolase</keyword>
<dbReference type="Pfam" id="PF04199">
    <property type="entry name" value="Cyclase"/>
    <property type="match status" value="1"/>
</dbReference>
<proteinExistence type="predicted"/>
<dbReference type="InterPro" id="IPR007325">
    <property type="entry name" value="KFase/CYL"/>
</dbReference>
<name>A0A6G8Q2D0_9ACTN</name>
<evidence type="ECO:0000256" key="4">
    <source>
        <dbReference type="ARBA" id="ARBA00012930"/>
    </source>
</evidence>
<dbReference type="EMBL" id="CP045121">
    <property type="protein sequence ID" value="QIN80609.1"/>
    <property type="molecule type" value="Genomic_DNA"/>
</dbReference>
<keyword evidence="9" id="KW-0823">Tryptophan catabolism</keyword>
<evidence type="ECO:0000313" key="12">
    <source>
        <dbReference type="EMBL" id="QIN80609.1"/>
    </source>
</evidence>
<organism evidence="12 13">
    <name type="scientific">Rubrobacter marinus</name>
    <dbReference type="NCBI Taxonomy" id="2653852"/>
    <lineage>
        <taxon>Bacteria</taxon>
        <taxon>Bacillati</taxon>
        <taxon>Actinomycetota</taxon>
        <taxon>Rubrobacteria</taxon>
        <taxon>Rubrobacterales</taxon>
        <taxon>Rubrobacteraceae</taxon>
        <taxon>Rubrobacter</taxon>
    </lineage>
</organism>
<dbReference type="GO" id="GO:0046872">
    <property type="term" value="F:metal ion binding"/>
    <property type="evidence" value="ECO:0007669"/>
    <property type="project" value="UniProtKB-KW"/>
</dbReference>
<comment type="cofactor">
    <cofactor evidence="1">
        <name>Zn(2+)</name>
        <dbReference type="ChEBI" id="CHEBI:29105"/>
    </cofactor>
</comment>
<dbReference type="EC" id="3.5.1.9" evidence="4"/>
<evidence type="ECO:0000256" key="2">
    <source>
        <dbReference type="ARBA" id="ARBA00002204"/>
    </source>
</evidence>
<gene>
    <name evidence="12" type="ORF">GBA65_01690</name>
</gene>
<accession>A0A6G8Q2D0</accession>
<comment type="subunit">
    <text evidence="3">Homodimer.</text>
</comment>
<keyword evidence="6" id="KW-0479">Metal-binding</keyword>
<dbReference type="AlphaFoldDB" id="A0A6G8Q2D0"/>
<evidence type="ECO:0000256" key="7">
    <source>
        <dbReference type="ARBA" id="ARBA00022801"/>
    </source>
</evidence>
<evidence type="ECO:0000313" key="13">
    <source>
        <dbReference type="Proteomes" id="UP000502706"/>
    </source>
</evidence>
<reference evidence="12 13" key="1">
    <citation type="submission" date="2019-10" db="EMBL/GenBank/DDBJ databases">
        <title>Rubrobacter sp nov SCSIO 52915 isolated from a deep-sea sediment in the South China Sea.</title>
        <authorList>
            <person name="Chen R.W."/>
        </authorList>
    </citation>
    <scope>NUCLEOTIDE SEQUENCE [LARGE SCALE GENOMIC DNA]</scope>
    <source>
        <strain evidence="12 13">SCSIO 52915</strain>
    </source>
</reference>
<dbReference type="PANTHER" id="PTHR31118">
    <property type="entry name" value="CYCLASE-LIKE PROTEIN 2"/>
    <property type="match status" value="1"/>
</dbReference>
<evidence type="ECO:0000256" key="6">
    <source>
        <dbReference type="ARBA" id="ARBA00022723"/>
    </source>
</evidence>
<dbReference type="Proteomes" id="UP000502706">
    <property type="component" value="Chromosome"/>
</dbReference>
<evidence type="ECO:0000256" key="10">
    <source>
        <dbReference type="ARBA" id="ARBA00048496"/>
    </source>
</evidence>
<keyword evidence="13" id="KW-1185">Reference proteome</keyword>
<dbReference type="SUPFAM" id="SSF102198">
    <property type="entry name" value="Putative cyclase"/>
    <property type="match status" value="1"/>
</dbReference>
<dbReference type="FunFam" id="3.50.30.50:FF:000001">
    <property type="entry name" value="Kynurenine formamidase"/>
    <property type="match status" value="1"/>
</dbReference>
<dbReference type="GO" id="GO:0004061">
    <property type="term" value="F:arylformamidase activity"/>
    <property type="evidence" value="ECO:0007669"/>
    <property type="project" value="UniProtKB-EC"/>
</dbReference>
<dbReference type="PANTHER" id="PTHR31118:SF32">
    <property type="entry name" value="KYNURENINE FORMAMIDASE"/>
    <property type="match status" value="1"/>
</dbReference>
<dbReference type="GO" id="GO:0019441">
    <property type="term" value="P:L-tryptophan catabolic process to kynurenine"/>
    <property type="evidence" value="ECO:0007669"/>
    <property type="project" value="InterPro"/>
</dbReference>
<evidence type="ECO:0000256" key="3">
    <source>
        <dbReference type="ARBA" id="ARBA00011738"/>
    </source>
</evidence>
<comment type="function">
    <text evidence="2">Catalyzes the hydrolysis of N-formyl-L-kynurenine to L-kynurenine, the second step in the kynurenine pathway of tryptophan degradation.</text>
</comment>
<keyword evidence="8" id="KW-0862">Zinc</keyword>
<evidence type="ECO:0000256" key="5">
    <source>
        <dbReference type="ARBA" id="ARBA00014889"/>
    </source>
</evidence>
<comment type="catalytic activity">
    <reaction evidence="10">
        <text>N-formyl-L-kynurenine + H2O = L-kynurenine + formate + H(+)</text>
        <dbReference type="Rhea" id="RHEA:13009"/>
        <dbReference type="ChEBI" id="CHEBI:15377"/>
        <dbReference type="ChEBI" id="CHEBI:15378"/>
        <dbReference type="ChEBI" id="CHEBI:15740"/>
        <dbReference type="ChEBI" id="CHEBI:57959"/>
        <dbReference type="ChEBI" id="CHEBI:58629"/>
        <dbReference type="EC" id="3.5.1.9"/>
    </reaction>
</comment>
<comment type="pathway">
    <text evidence="11">Amino-acid degradation; L-tryptophan degradation via kynurenine pathway; L-kynurenine from L-tryptophan: step 2/2.</text>
</comment>